<evidence type="ECO:0000313" key="1">
    <source>
        <dbReference type="EMBL" id="KIL55338.1"/>
    </source>
</evidence>
<feature type="non-terminal residue" evidence="1">
    <location>
        <position position="61"/>
    </location>
</feature>
<dbReference type="InParanoid" id="A0A0C2WGU3"/>
<dbReference type="EMBL" id="KN818530">
    <property type="protein sequence ID" value="KIL55338.1"/>
    <property type="molecule type" value="Genomic_DNA"/>
</dbReference>
<name>A0A0C2WGU3_AMAMK</name>
<sequence>MTSMAKEDIIYSSVTCRWFMFFSLLAARLFKPKAIETLRVCVIEYLSEPRDQPDEEALTMS</sequence>
<reference evidence="1 2" key="1">
    <citation type="submission" date="2014-04" db="EMBL/GenBank/DDBJ databases">
        <title>Evolutionary Origins and Diversification of the Mycorrhizal Mutualists.</title>
        <authorList>
            <consortium name="DOE Joint Genome Institute"/>
            <consortium name="Mycorrhizal Genomics Consortium"/>
            <person name="Kohler A."/>
            <person name="Kuo A."/>
            <person name="Nagy L.G."/>
            <person name="Floudas D."/>
            <person name="Copeland A."/>
            <person name="Barry K.W."/>
            <person name="Cichocki N."/>
            <person name="Veneault-Fourrey C."/>
            <person name="LaButti K."/>
            <person name="Lindquist E.A."/>
            <person name="Lipzen A."/>
            <person name="Lundell T."/>
            <person name="Morin E."/>
            <person name="Murat C."/>
            <person name="Riley R."/>
            <person name="Ohm R."/>
            <person name="Sun H."/>
            <person name="Tunlid A."/>
            <person name="Henrissat B."/>
            <person name="Grigoriev I.V."/>
            <person name="Hibbett D.S."/>
            <person name="Martin F."/>
        </authorList>
    </citation>
    <scope>NUCLEOTIDE SEQUENCE [LARGE SCALE GENOMIC DNA]</scope>
    <source>
        <strain evidence="1 2">Koide BX008</strain>
    </source>
</reference>
<organism evidence="1 2">
    <name type="scientific">Amanita muscaria (strain Koide BX008)</name>
    <dbReference type="NCBI Taxonomy" id="946122"/>
    <lineage>
        <taxon>Eukaryota</taxon>
        <taxon>Fungi</taxon>
        <taxon>Dikarya</taxon>
        <taxon>Basidiomycota</taxon>
        <taxon>Agaricomycotina</taxon>
        <taxon>Agaricomycetes</taxon>
        <taxon>Agaricomycetidae</taxon>
        <taxon>Agaricales</taxon>
        <taxon>Pluteineae</taxon>
        <taxon>Amanitaceae</taxon>
        <taxon>Amanita</taxon>
    </lineage>
</organism>
<keyword evidence="2" id="KW-1185">Reference proteome</keyword>
<dbReference type="Proteomes" id="UP000054549">
    <property type="component" value="Unassembled WGS sequence"/>
</dbReference>
<dbReference type="HOGENOM" id="CLU_2928831_0_0_1"/>
<protein>
    <submittedName>
        <fullName evidence="1">Uncharacterized protein</fullName>
    </submittedName>
</protein>
<dbReference type="AlphaFoldDB" id="A0A0C2WGU3"/>
<accession>A0A0C2WGU3</accession>
<proteinExistence type="predicted"/>
<evidence type="ECO:0000313" key="2">
    <source>
        <dbReference type="Proteomes" id="UP000054549"/>
    </source>
</evidence>
<gene>
    <name evidence="1" type="ORF">M378DRAFT_173686</name>
</gene>